<evidence type="ECO:0000313" key="2">
    <source>
        <dbReference type="EMBL" id="AFN73612.1"/>
    </source>
</evidence>
<protein>
    <recommendedName>
        <fullName evidence="4">DUF3052 domain-containing protein</fullName>
    </recommendedName>
</protein>
<keyword evidence="3" id="KW-1185">Reference proteome</keyword>
<evidence type="ECO:0000256" key="1">
    <source>
        <dbReference type="SAM" id="MobiDB-lite"/>
    </source>
</evidence>
<proteinExistence type="predicted"/>
<dbReference type="HOGENOM" id="CLU_129221_2_0_10"/>
<sequence length="154" mass="17471">MTGKKNNPYYRKLRLKDNQKLLLINPPEEFARLMSSFNPDTKARKGILFDIIFLFTETKDIFKKELPAAIKKLSNQGILWTGFPKKSSGIPTDLNRDSCYEILQETGLQILTLVSVDVNWSAFGLRAGAKHQKKETGNRNTSTPKSDRLLSPTI</sequence>
<evidence type="ECO:0008006" key="4">
    <source>
        <dbReference type="Google" id="ProtNLM"/>
    </source>
</evidence>
<reference evidence="2 3" key="1">
    <citation type="journal article" date="2013" name="PLoS ONE">
        <title>Genomic analysis of Melioribacter roseus, facultatively anaerobic organotrophic bacterium representing a novel deep lineage within Bacteriodetes/Chlorobi group.</title>
        <authorList>
            <person name="Kadnikov V.V."/>
            <person name="Mardanov A.V."/>
            <person name="Podosokorskaya O.A."/>
            <person name="Gavrilov S.N."/>
            <person name="Kublanov I.V."/>
            <person name="Beletsky A.V."/>
            <person name="Bonch-Osmolovskaya E.A."/>
            <person name="Ravin N.V."/>
        </authorList>
    </citation>
    <scope>NUCLEOTIDE SEQUENCE [LARGE SCALE GENOMIC DNA]</scope>
    <source>
        <strain evidence="3">JCM 17771 / P3M-2</strain>
    </source>
</reference>
<evidence type="ECO:0000313" key="3">
    <source>
        <dbReference type="Proteomes" id="UP000009011"/>
    </source>
</evidence>
<feature type="region of interest" description="Disordered" evidence="1">
    <location>
        <begin position="131"/>
        <end position="154"/>
    </location>
</feature>
<dbReference type="eggNOG" id="COG4430">
    <property type="taxonomic scope" value="Bacteria"/>
</dbReference>
<dbReference type="EMBL" id="CP003557">
    <property type="protein sequence ID" value="AFN73612.1"/>
    <property type="molecule type" value="Genomic_DNA"/>
</dbReference>
<dbReference type="RefSeq" id="WP_014855049.1">
    <property type="nucleotide sequence ID" value="NC_018178.1"/>
</dbReference>
<dbReference type="STRING" id="1191523.MROS_0368"/>
<gene>
    <name evidence="2" type="ordered locus">MROS_0368</name>
</gene>
<accession>I6YST5</accession>
<dbReference type="Proteomes" id="UP000009011">
    <property type="component" value="Chromosome"/>
</dbReference>
<organism evidence="2 3">
    <name type="scientific">Melioribacter roseus (strain DSM 23840 / JCM 17771 / VKM B-2668 / P3M-2)</name>
    <dbReference type="NCBI Taxonomy" id="1191523"/>
    <lineage>
        <taxon>Bacteria</taxon>
        <taxon>Pseudomonadati</taxon>
        <taxon>Ignavibacteriota</taxon>
        <taxon>Ignavibacteria</taxon>
        <taxon>Ignavibacteriales</taxon>
        <taxon>Melioribacteraceae</taxon>
        <taxon>Melioribacter</taxon>
    </lineage>
</organism>
<dbReference type="AlphaFoldDB" id="I6YST5"/>
<dbReference type="KEGG" id="mro:MROS_0368"/>
<name>I6YST5_MELRP</name>